<dbReference type="InterPro" id="IPR000524">
    <property type="entry name" value="Tscrpt_reg_HTH_GntR"/>
</dbReference>
<dbReference type="GO" id="GO:0003677">
    <property type="term" value="F:DNA binding"/>
    <property type="evidence" value="ECO:0007669"/>
    <property type="project" value="UniProtKB-KW"/>
</dbReference>
<dbReference type="Gene3D" id="1.20.120.530">
    <property type="entry name" value="GntR ligand-binding domain-like"/>
    <property type="match status" value="1"/>
</dbReference>
<dbReference type="InterPro" id="IPR011711">
    <property type="entry name" value="GntR_C"/>
</dbReference>
<dbReference type="PANTHER" id="PTHR43537">
    <property type="entry name" value="TRANSCRIPTIONAL REGULATOR, GNTR FAMILY"/>
    <property type="match status" value="1"/>
</dbReference>
<dbReference type="Gene3D" id="1.10.10.10">
    <property type="entry name" value="Winged helix-like DNA-binding domain superfamily/Winged helix DNA-binding domain"/>
    <property type="match status" value="1"/>
</dbReference>
<evidence type="ECO:0000313" key="7">
    <source>
        <dbReference type="Proteomes" id="UP000449906"/>
    </source>
</evidence>
<keyword evidence="2" id="KW-0238">DNA-binding</keyword>
<dbReference type="SMART" id="SM00345">
    <property type="entry name" value="HTH_GNTR"/>
    <property type="match status" value="1"/>
</dbReference>
<dbReference type="CDD" id="cd07377">
    <property type="entry name" value="WHTH_GntR"/>
    <property type="match status" value="1"/>
</dbReference>
<evidence type="ECO:0000256" key="2">
    <source>
        <dbReference type="ARBA" id="ARBA00023125"/>
    </source>
</evidence>
<evidence type="ECO:0000256" key="1">
    <source>
        <dbReference type="ARBA" id="ARBA00023015"/>
    </source>
</evidence>
<evidence type="ECO:0000259" key="5">
    <source>
        <dbReference type="PROSITE" id="PS50949"/>
    </source>
</evidence>
<dbReference type="PANTHER" id="PTHR43537:SF24">
    <property type="entry name" value="GLUCONATE OPERON TRANSCRIPTIONAL REPRESSOR"/>
    <property type="match status" value="1"/>
</dbReference>
<dbReference type="RefSeq" id="WP_151580034.1">
    <property type="nucleotide sequence ID" value="NZ_WBVM01000001.1"/>
</dbReference>
<accession>A0A7J5E341</accession>
<protein>
    <submittedName>
        <fullName evidence="6">GntR family transcriptional regulator</fullName>
    </submittedName>
</protein>
<keyword evidence="1" id="KW-0805">Transcription regulation</keyword>
<dbReference type="PROSITE" id="PS50949">
    <property type="entry name" value="HTH_GNTR"/>
    <property type="match status" value="1"/>
</dbReference>
<dbReference type="SUPFAM" id="SSF48008">
    <property type="entry name" value="GntR ligand-binding domain-like"/>
    <property type="match status" value="1"/>
</dbReference>
<dbReference type="InterPro" id="IPR008920">
    <property type="entry name" value="TF_FadR/GntR_C"/>
</dbReference>
<dbReference type="SMART" id="SM00895">
    <property type="entry name" value="FCD"/>
    <property type="match status" value="1"/>
</dbReference>
<sequence length="254" mass="28035">MRDAAHGGGLAAMVYADIKARILTGQVRPGDVLAAHQIAQEMEVSRTPAHEALKRLVAEGYLVAQPRIGYTVTPINLDEIRDLFQIRVRLECLAAELAAAAFTPADAAAFEEAHANAMAEVKRLEGRSPNDPEVVETMSGLHRQFHQMVAAMSGNRRLTTMIGTLQDEMQRFWALVPGYLSQSYVFFNDPEHQETYDAIAAKDAHRARASVVRHLRDNLRNLFDALFPDEPPIDPSADPLADVADDPRWAQQGG</sequence>
<comment type="caution">
    <text evidence="6">The sequence shown here is derived from an EMBL/GenBank/DDBJ whole genome shotgun (WGS) entry which is preliminary data.</text>
</comment>
<dbReference type="SUPFAM" id="SSF46785">
    <property type="entry name" value="Winged helix' DNA-binding domain"/>
    <property type="match status" value="1"/>
</dbReference>
<dbReference type="Pfam" id="PF07729">
    <property type="entry name" value="FCD"/>
    <property type="match status" value="1"/>
</dbReference>
<evidence type="ECO:0000256" key="4">
    <source>
        <dbReference type="SAM" id="MobiDB-lite"/>
    </source>
</evidence>
<dbReference type="InterPro" id="IPR036388">
    <property type="entry name" value="WH-like_DNA-bd_sf"/>
</dbReference>
<evidence type="ECO:0000313" key="6">
    <source>
        <dbReference type="EMBL" id="KAB2812690.1"/>
    </source>
</evidence>
<feature type="region of interest" description="Disordered" evidence="4">
    <location>
        <begin position="231"/>
        <end position="254"/>
    </location>
</feature>
<keyword evidence="3" id="KW-0804">Transcription</keyword>
<evidence type="ECO:0000256" key="3">
    <source>
        <dbReference type="ARBA" id="ARBA00023163"/>
    </source>
</evidence>
<dbReference type="InterPro" id="IPR036390">
    <property type="entry name" value="WH_DNA-bd_sf"/>
</dbReference>
<reference evidence="6 7" key="1">
    <citation type="submission" date="2019-09" db="EMBL/GenBank/DDBJ databases">
        <title>Pimelobacter sp. isolated from Paulinella.</title>
        <authorList>
            <person name="Jeong S.E."/>
        </authorList>
    </citation>
    <scope>NUCLEOTIDE SEQUENCE [LARGE SCALE GENOMIC DNA]</scope>
    <source>
        <strain evidence="6 7">Pch-N</strain>
    </source>
</reference>
<proteinExistence type="predicted"/>
<name>A0A7J5E341_NOCSI</name>
<feature type="domain" description="HTH gntR-type" evidence="5">
    <location>
        <begin position="8"/>
        <end position="75"/>
    </location>
</feature>
<gene>
    <name evidence="6" type="ORF">F9L07_13165</name>
</gene>
<dbReference type="Proteomes" id="UP000449906">
    <property type="component" value="Unassembled WGS sequence"/>
</dbReference>
<dbReference type="AlphaFoldDB" id="A0A7J5E341"/>
<dbReference type="EMBL" id="WBVM01000001">
    <property type="protein sequence ID" value="KAB2812690.1"/>
    <property type="molecule type" value="Genomic_DNA"/>
</dbReference>
<organism evidence="6 7">
    <name type="scientific">Nocardioides simplex</name>
    <name type="common">Arthrobacter simplex</name>
    <dbReference type="NCBI Taxonomy" id="2045"/>
    <lineage>
        <taxon>Bacteria</taxon>
        <taxon>Bacillati</taxon>
        <taxon>Actinomycetota</taxon>
        <taxon>Actinomycetes</taxon>
        <taxon>Propionibacteriales</taxon>
        <taxon>Nocardioidaceae</taxon>
        <taxon>Pimelobacter</taxon>
    </lineage>
</organism>
<dbReference type="Pfam" id="PF00392">
    <property type="entry name" value="GntR"/>
    <property type="match status" value="1"/>
</dbReference>
<dbReference type="GO" id="GO:0003700">
    <property type="term" value="F:DNA-binding transcription factor activity"/>
    <property type="evidence" value="ECO:0007669"/>
    <property type="project" value="InterPro"/>
</dbReference>